<dbReference type="EMBL" id="BK015934">
    <property type="protein sequence ID" value="DAF86002.1"/>
    <property type="molecule type" value="Genomic_DNA"/>
</dbReference>
<name>A0A8S5TUW4_9CAUD</name>
<accession>A0A8S5TUW4</accession>
<protein>
    <submittedName>
        <fullName evidence="1">Uncharacterized protein</fullName>
    </submittedName>
</protein>
<evidence type="ECO:0000313" key="1">
    <source>
        <dbReference type="EMBL" id="DAF86002.1"/>
    </source>
</evidence>
<organism evidence="1">
    <name type="scientific">Siphoviridae sp. ctHSY3</name>
    <dbReference type="NCBI Taxonomy" id="2825421"/>
    <lineage>
        <taxon>Viruses</taxon>
        <taxon>Duplodnaviria</taxon>
        <taxon>Heunggongvirae</taxon>
        <taxon>Uroviricota</taxon>
        <taxon>Caudoviricetes</taxon>
    </lineage>
</organism>
<sequence length="127" mass="13322">MNTKDAADYIVAVATEALQGIAVVVTDPEDATGHLLAGTPCVVIAPPSITGDTGPARVLRFETPIIGAPIGDKTAAWEAVDTIIDRLTPYIEFERAEPITWAGAQSASAPAYLVTHTMTAFKETQNA</sequence>
<proteinExistence type="predicted"/>
<reference evidence="1" key="1">
    <citation type="journal article" date="2021" name="Proc. Natl. Acad. Sci. U.S.A.">
        <title>A Catalog of Tens of Thousands of Viruses from Human Metagenomes Reveals Hidden Associations with Chronic Diseases.</title>
        <authorList>
            <person name="Tisza M.J."/>
            <person name="Buck C.B."/>
        </authorList>
    </citation>
    <scope>NUCLEOTIDE SEQUENCE</scope>
    <source>
        <strain evidence="1">CtHSY3</strain>
    </source>
</reference>